<accession>A0A7S4AFA0</accession>
<feature type="region of interest" description="Disordered" evidence="1">
    <location>
        <begin position="447"/>
        <end position="475"/>
    </location>
</feature>
<reference evidence="2" key="1">
    <citation type="submission" date="2021-01" db="EMBL/GenBank/DDBJ databases">
        <authorList>
            <person name="Corre E."/>
            <person name="Pelletier E."/>
            <person name="Niang G."/>
            <person name="Scheremetjew M."/>
            <person name="Finn R."/>
            <person name="Kale V."/>
            <person name="Holt S."/>
            <person name="Cochrane G."/>
            <person name="Meng A."/>
            <person name="Brown T."/>
            <person name="Cohen L."/>
        </authorList>
    </citation>
    <scope>NUCLEOTIDE SEQUENCE</scope>
    <source>
        <strain evidence="2">10249 10 AB</strain>
    </source>
</reference>
<feature type="region of interest" description="Disordered" evidence="1">
    <location>
        <begin position="1"/>
        <end position="37"/>
    </location>
</feature>
<feature type="region of interest" description="Disordered" evidence="1">
    <location>
        <begin position="131"/>
        <end position="159"/>
    </location>
</feature>
<gene>
    <name evidence="2" type="ORF">PAUS00366_LOCUS6582</name>
</gene>
<feature type="compositionally biased region" description="Polar residues" evidence="1">
    <location>
        <begin position="87"/>
        <end position="98"/>
    </location>
</feature>
<feature type="region of interest" description="Disordered" evidence="1">
    <location>
        <begin position="75"/>
        <end position="98"/>
    </location>
</feature>
<dbReference type="AlphaFoldDB" id="A0A7S4AFA0"/>
<proteinExistence type="predicted"/>
<feature type="compositionally biased region" description="Basic and acidic residues" evidence="1">
    <location>
        <begin position="450"/>
        <end position="463"/>
    </location>
</feature>
<evidence type="ECO:0000313" key="2">
    <source>
        <dbReference type="EMBL" id="CAE0713830.1"/>
    </source>
</evidence>
<dbReference type="EMBL" id="HBIX01008560">
    <property type="protein sequence ID" value="CAE0713830.1"/>
    <property type="molecule type" value="Transcribed_RNA"/>
</dbReference>
<sequence length="625" mass="68096">MVAWPSTHSQTYATNKKASGDTYSTSTGASNVSNQNGWRLSDQDRAMEHLRIALNAWSSKRRQWEAHQYQYIHQHQRKRHGYGYKRPQTTQPSSSSNGYRVSDLLPLVIYASGGKGVGKRSLARSILGQLHQKDGDGYGDDTSSSRGQPRTQSNTETTALDGCELAWREGAATVAEDAFSKEGSHQYSASSTTSASHYCPLLHLTPSDYYRSQGVGEEYDYNYDLDYDETTESGVGNDGGSSSRLYRTILDHVVAAGGGASIVVLDRVDCSRAPLVPAGHSTAGTTSALGDGACGETGSSTIGGDAYGASHGSWLPELMKKIVSRPAVFGNTIILMTSRVGTATAEKWTRKRLQSATMATATVGDLQQTKARSVVAVDEVESLLRYEIRRNHHRHYDKYGGDVAAGDDIGIDEWLVVPMAPLDRNAMGAVLGRIAAIDAGNDHNALGLGSKRDEGQPLREASDTRNSNSNKNTHKHNRMVAARPVTLTESAANRILDAMEWHQWIHKNTGEVLRVWSPDGAFPLLRFWKERVLPPITNRSECRLVAGVDVDVDVDVAATNEGNIKLVLDFEEGTTEQFVVRSCLEVDGGSSTNHNGIITTTTMDGKSWNCWDGSEAKGKSCRFYL</sequence>
<name>A0A7S4AFA0_9STRA</name>
<evidence type="ECO:0000256" key="1">
    <source>
        <dbReference type="SAM" id="MobiDB-lite"/>
    </source>
</evidence>
<protein>
    <submittedName>
        <fullName evidence="2">Uncharacterized protein</fullName>
    </submittedName>
</protein>
<organism evidence="2">
    <name type="scientific">Pseudo-nitzschia australis</name>
    <dbReference type="NCBI Taxonomy" id="44445"/>
    <lineage>
        <taxon>Eukaryota</taxon>
        <taxon>Sar</taxon>
        <taxon>Stramenopiles</taxon>
        <taxon>Ochrophyta</taxon>
        <taxon>Bacillariophyta</taxon>
        <taxon>Bacillariophyceae</taxon>
        <taxon>Bacillariophycidae</taxon>
        <taxon>Bacillariales</taxon>
        <taxon>Bacillariaceae</taxon>
        <taxon>Pseudo-nitzschia</taxon>
    </lineage>
</organism>
<feature type="compositionally biased region" description="Polar residues" evidence="1">
    <location>
        <begin position="148"/>
        <end position="158"/>
    </location>
</feature>